<dbReference type="GO" id="GO:0005783">
    <property type="term" value="C:endoplasmic reticulum"/>
    <property type="evidence" value="ECO:0007669"/>
    <property type="project" value="TreeGrafter"/>
</dbReference>
<reference evidence="2" key="2">
    <citation type="submission" date="2025-08" db="UniProtKB">
        <authorList>
            <consortium name="Ensembl"/>
        </authorList>
    </citation>
    <scope>IDENTIFICATION</scope>
</reference>
<dbReference type="eggNOG" id="KOG2058">
    <property type="taxonomic scope" value="Eukaryota"/>
</dbReference>
<keyword evidence="3" id="KW-1185">Reference proteome</keyword>
<evidence type="ECO:0000259" key="1">
    <source>
        <dbReference type="PROSITE" id="PS50086"/>
    </source>
</evidence>
<dbReference type="Proteomes" id="UP000007875">
    <property type="component" value="Unassembled WGS sequence"/>
</dbReference>
<dbReference type="HOGENOM" id="CLU_012937_0_0_1"/>
<dbReference type="InterPro" id="IPR000195">
    <property type="entry name" value="Rab-GAP-TBC_dom"/>
</dbReference>
<dbReference type="Ensembl" id="ENSCSAVT00000006915.1">
    <property type="protein sequence ID" value="ENSCSAVP00000006828.1"/>
    <property type="gene ID" value="ENSCSAVG00000004074.1"/>
</dbReference>
<dbReference type="SMART" id="SM00164">
    <property type="entry name" value="TBC"/>
    <property type="match status" value="1"/>
</dbReference>
<reference evidence="3" key="1">
    <citation type="submission" date="2003-08" db="EMBL/GenBank/DDBJ databases">
        <authorList>
            <person name="Birren B."/>
            <person name="Nusbaum C."/>
            <person name="Abebe A."/>
            <person name="Abouelleil A."/>
            <person name="Adekoya E."/>
            <person name="Ait-zahra M."/>
            <person name="Allen N."/>
            <person name="Allen T."/>
            <person name="An P."/>
            <person name="Anderson M."/>
            <person name="Anderson S."/>
            <person name="Arachchi H."/>
            <person name="Armbruster J."/>
            <person name="Bachantsang P."/>
            <person name="Baldwin J."/>
            <person name="Barry A."/>
            <person name="Bayul T."/>
            <person name="Blitshsteyn B."/>
            <person name="Bloom T."/>
            <person name="Blye J."/>
            <person name="Boguslavskiy L."/>
            <person name="Borowsky M."/>
            <person name="Boukhgalter B."/>
            <person name="Brunache A."/>
            <person name="Butler J."/>
            <person name="Calixte N."/>
            <person name="Calvo S."/>
            <person name="Camarata J."/>
            <person name="Campo K."/>
            <person name="Chang J."/>
            <person name="Cheshatsang Y."/>
            <person name="Citroen M."/>
            <person name="Collymore A."/>
            <person name="Considine T."/>
            <person name="Cook A."/>
            <person name="Cooke P."/>
            <person name="Corum B."/>
            <person name="Cuomo C."/>
            <person name="David R."/>
            <person name="Dawoe T."/>
            <person name="Degray S."/>
            <person name="Dodge S."/>
            <person name="Dooley K."/>
            <person name="Dorje P."/>
            <person name="Dorjee K."/>
            <person name="Dorris L."/>
            <person name="Duffey N."/>
            <person name="Dupes A."/>
            <person name="Elkins T."/>
            <person name="Engels R."/>
            <person name="Erickson J."/>
            <person name="Farina A."/>
            <person name="Faro S."/>
            <person name="Ferreira P."/>
            <person name="Fischer H."/>
            <person name="Fitzgerald M."/>
            <person name="Foley K."/>
            <person name="Gage D."/>
            <person name="Galagan J."/>
            <person name="Gearin G."/>
            <person name="Gnerre S."/>
            <person name="Gnirke A."/>
            <person name="Goyette A."/>
            <person name="Graham J."/>
            <person name="Grandbois E."/>
            <person name="Gyaltsen K."/>
            <person name="Hafez N."/>
            <person name="Hagopian D."/>
            <person name="Hagos B."/>
            <person name="Hall J."/>
            <person name="Hatcher B."/>
            <person name="Heller A."/>
            <person name="Higgins H."/>
            <person name="Honan T."/>
            <person name="Horn A."/>
            <person name="Houde N."/>
            <person name="Hughes L."/>
            <person name="Hulme W."/>
            <person name="Husby E."/>
            <person name="Iliev I."/>
            <person name="Jaffe D."/>
            <person name="Jones C."/>
            <person name="Kamal M."/>
            <person name="Kamat A."/>
            <person name="Kamvysselis M."/>
            <person name="Karlsson E."/>
            <person name="Kells C."/>
            <person name="Kieu A."/>
            <person name="Kisner P."/>
            <person name="Kodira C."/>
            <person name="Kulbokas E."/>
            <person name="Labutti K."/>
            <person name="Lama D."/>
            <person name="Landers T."/>
            <person name="Leger J."/>
            <person name="Levine S."/>
            <person name="Lewis D."/>
            <person name="Lewis T."/>
            <person name="Lindblad-toh K."/>
            <person name="Liu X."/>
            <person name="Lokyitsang T."/>
            <person name="Lokyitsang Y."/>
            <person name="Lucien O."/>
            <person name="Lui A."/>
            <person name="Ma L.J."/>
            <person name="Mabbitt R."/>
            <person name="Macdonald J."/>
            <person name="Maclean C."/>
            <person name="Major J."/>
            <person name="Manning J."/>
            <person name="Marabella R."/>
            <person name="Maru K."/>
            <person name="Matthews C."/>
            <person name="Mauceli E."/>
            <person name="Mccarthy M."/>
            <person name="Mcdonough S."/>
            <person name="Mcghee T."/>
            <person name="Meldrim J."/>
            <person name="Meneus L."/>
            <person name="Mesirov J."/>
            <person name="Mihalev A."/>
            <person name="Mihova T."/>
            <person name="Mikkelsen T."/>
            <person name="Mlenga V."/>
            <person name="Moru K."/>
            <person name="Mozes J."/>
            <person name="Mulrain L."/>
            <person name="Munson G."/>
            <person name="Naylor J."/>
            <person name="Newes C."/>
            <person name="Nguyen C."/>
            <person name="Nguyen N."/>
            <person name="Nguyen T."/>
            <person name="Nicol R."/>
            <person name="Nielsen C."/>
            <person name="Nizzari M."/>
            <person name="Norbu C."/>
            <person name="Norbu N."/>
            <person name="O'donnell P."/>
            <person name="Okoawo O."/>
            <person name="O'leary S."/>
            <person name="Omotosho B."/>
            <person name="O'neill K."/>
            <person name="Osman S."/>
            <person name="Parker S."/>
            <person name="Perrin D."/>
            <person name="Phunkhang P."/>
            <person name="Piqani B."/>
            <person name="Purcell S."/>
            <person name="Rachupka T."/>
            <person name="Ramasamy U."/>
            <person name="Rameau R."/>
            <person name="Ray V."/>
            <person name="Raymond C."/>
            <person name="Retta R."/>
            <person name="Richardson S."/>
            <person name="Rise C."/>
            <person name="Rodriguez J."/>
            <person name="Rogers J."/>
            <person name="Rogov P."/>
            <person name="Rutman M."/>
            <person name="Schupbach R."/>
            <person name="Seaman C."/>
            <person name="Settipalli S."/>
            <person name="Sharpe T."/>
            <person name="Sheridan J."/>
            <person name="Sherpa N."/>
            <person name="Shi J."/>
            <person name="Smirnov S."/>
            <person name="Smith C."/>
            <person name="Sougnez C."/>
            <person name="Spencer B."/>
            <person name="Stalker J."/>
            <person name="Stange-thomann N."/>
            <person name="Stavropoulos S."/>
            <person name="Stetson K."/>
            <person name="Stone C."/>
            <person name="Stone S."/>
            <person name="Stubbs M."/>
            <person name="Talamas J."/>
            <person name="Tchuinga P."/>
            <person name="Tenzing P."/>
            <person name="Tesfaye S."/>
            <person name="Theodore J."/>
            <person name="Thoulutsang Y."/>
            <person name="Topham K."/>
            <person name="Towey S."/>
            <person name="Tsamla T."/>
            <person name="Tsomo N."/>
            <person name="Vallee D."/>
            <person name="Vassiliev H."/>
            <person name="Venkataraman V."/>
            <person name="Vinson J."/>
            <person name="Vo A."/>
            <person name="Wade C."/>
            <person name="Wang S."/>
            <person name="Wangchuk T."/>
            <person name="Wangdi T."/>
            <person name="Whittaker C."/>
            <person name="Wilkinson J."/>
            <person name="Wu Y."/>
            <person name="Wyman D."/>
            <person name="Yadav S."/>
            <person name="Yang S."/>
            <person name="Yang X."/>
            <person name="Yeager S."/>
            <person name="Yee E."/>
            <person name="Young G."/>
            <person name="Zainoun J."/>
            <person name="Zembeck L."/>
            <person name="Zimmer A."/>
            <person name="Zody M."/>
            <person name="Lander E."/>
        </authorList>
    </citation>
    <scope>NUCLEOTIDE SEQUENCE [LARGE SCALE GENOMIC DNA]</scope>
</reference>
<dbReference type="PANTHER" id="PTHR13399:SF4">
    <property type="entry name" value="TBC1 DOMAIN FAMILY MEMBER 30"/>
    <property type="match status" value="1"/>
</dbReference>
<dbReference type="InterPro" id="IPR035969">
    <property type="entry name" value="Rab-GAP_TBC_sf"/>
</dbReference>
<dbReference type="PROSITE" id="PS50086">
    <property type="entry name" value="TBC_RABGAP"/>
    <property type="match status" value="1"/>
</dbReference>
<dbReference type="Gene3D" id="1.10.8.270">
    <property type="entry name" value="putative rabgap domain of human tbc1 domain family member 14 like domains"/>
    <property type="match status" value="1"/>
</dbReference>
<dbReference type="SUPFAM" id="SSF47923">
    <property type="entry name" value="Ypt/Rab-GAP domain of gyp1p"/>
    <property type="match status" value="2"/>
</dbReference>
<organism evidence="2 3">
    <name type="scientific">Ciona savignyi</name>
    <name type="common">Pacific transparent sea squirt</name>
    <dbReference type="NCBI Taxonomy" id="51511"/>
    <lineage>
        <taxon>Eukaryota</taxon>
        <taxon>Metazoa</taxon>
        <taxon>Chordata</taxon>
        <taxon>Tunicata</taxon>
        <taxon>Ascidiacea</taxon>
        <taxon>Phlebobranchia</taxon>
        <taxon>Cionidae</taxon>
        <taxon>Ciona</taxon>
    </lineage>
</organism>
<evidence type="ECO:0000313" key="3">
    <source>
        <dbReference type="Proteomes" id="UP000007875"/>
    </source>
</evidence>
<reference evidence="2" key="3">
    <citation type="submission" date="2025-09" db="UniProtKB">
        <authorList>
            <consortium name="Ensembl"/>
        </authorList>
    </citation>
    <scope>IDENTIFICATION</scope>
</reference>
<dbReference type="GeneTree" id="ENSGT00940000159226"/>
<feature type="domain" description="Rab-GAP TBC" evidence="1">
    <location>
        <begin position="4"/>
        <end position="196"/>
    </location>
</feature>
<accession>H2YNC1</accession>
<dbReference type="Pfam" id="PF00566">
    <property type="entry name" value="RabGAP-TBC"/>
    <property type="match status" value="1"/>
</dbReference>
<proteinExistence type="predicted"/>
<dbReference type="STRING" id="51511.ENSCSAVP00000006828"/>
<dbReference type="FunFam" id="1.10.472.80:FF:000011">
    <property type="entry name" value="TBC1 domain family member 30"/>
    <property type="match status" value="1"/>
</dbReference>
<name>H2YNC1_CIOSA</name>
<dbReference type="AlphaFoldDB" id="H2YNC1"/>
<evidence type="ECO:0000313" key="2">
    <source>
        <dbReference type="Ensembl" id="ENSCSAVP00000006828.1"/>
    </source>
</evidence>
<protein>
    <recommendedName>
        <fullName evidence="1">Rab-GAP TBC domain-containing protein</fullName>
    </recommendedName>
</protein>
<dbReference type="Gene3D" id="1.10.472.80">
    <property type="entry name" value="Ypt/Rab-GAP domain of gyp1p, domain 3"/>
    <property type="match status" value="1"/>
</dbReference>
<sequence>AEHYLDNQFPNEDWKTAISRVFSDRICPNDENLGNQIVKDLHRTGYTGLDLGSNYDNQIVLKRVLLAYARWNQSVGYCQGFNVIASLILHVTVGDEIAAFKIMVHLVDGVLPENYFANNLQALSVDMAVFRDLLRARLPQLSKHLDGLQKEANEHSSSYEPPLTNVFTMQWFLTLFATCLPTETVLRIWDCIMLDGNEILMRVALAIWAKLGEKVGEAQSADEFYCTMSEMMQSAVIGKLVLADEIIRLAYRITSFPFPHLSQLREKYTFNITPFAAENSDDRSADENQEGVTQNTSEIANFDDSPFFCFPGLTSPIPLSPSNTKMKSVKQQSLEQLPNRLKLTESQRHSPHNSMMSERMSTNIAALKHQYMTIRRRQ</sequence>
<dbReference type="PANTHER" id="PTHR13399">
    <property type="entry name" value="TRANSLOCON-ASSOCIATED PROTEIN TRAP , GAMMA SUBUNIT"/>
    <property type="match status" value="1"/>
</dbReference>
<dbReference type="OMA" id="RICPNDE"/>
<dbReference type="InParanoid" id="H2YNC1"/>